<dbReference type="Pfam" id="PF00155">
    <property type="entry name" value="Aminotran_1_2"/>
    <property type="match status" value="1"/>
</dbReference>
<gene>
    <name evidence="5" type="ORF">EV209_0693</name>
</gene>
<dbReference type="CDD" id="cd00609">
    <property type="entry name" value="AAT_like"/>
    <property type="match status" value="1"/>
</dbReference>
<dbReference type="InterPro" id="IPR015422">
    <property type="entry name" value="PyrdxlP-dep_Trfase_small"/>
</dbReference>
<dbReference type="RefSeq" id="WP_130433059.1">
    <property type="nucleotide sequence ID" value="NZ_SGXF01000001.1"/>
</dbReference>
<dbReference type="Gene3D" id="3.40.640.10">
    <property type="entry name" value="Type I PLP-dependent aspartate aminotransferase-like (Major domain)"/>
    <property type="match status" value="1"/>
</dbReference>
<dbReference type="EMBL" id="SGXF01000001">
    <property type="protein sequence ID" value="RZT02572.1"/>
    <property type="molecule type" value="Genomic_DNA"/>
</dbReference>
<reference evidence="5 6" key="1">
    <citation type="submission" date="2019-02" db="EMBL/GenBank/DDBJ databases">
        <title>Genomic Encyclopedia of Type Strains, Phase IV (KMG-IV): sequencing the most valuable type-strain genomes for metagenomic binning, comparative biology and taxonomic classification.</title>
        <authorList>
            <person name="Goeker M."/>
        </authorList>
    </citation>
    <scope>NUCLEOTIDE SEQUENCE [LARGE SCALE GENOMIC DNA]</scope>
    <source>
        <strain evidence="5 6">DSM 29486</strain>
    </source>
</reference>
<evidence type="ECO:0000313" key="6">
    <source>
        <dbReference type="Proteomes" id="UP000292927"/>
    </source>
</evidence>
<comment type="cofactor">
    <cofactor evidence="1">
        <name>pyridoxal 5'-phosphate</name>
        <dbReference type="ChEBI" id="CHEBI:597326"/>
    </cofactor>
</comment>
<keyword evidence="3 5" id="KW-0808">Transferase</keyword>
<accession>A0A4Q7PNP3</accession>
<dbReference type="PANTHER" id="PTHR42832:SF3">
    <property type="entry name" value="L-GLUTAMINE--4-(METHYLSULFANYL)-2-OXOBUTANOATE AMINOTRANSFERASE"/>
    <property type="match status" value="1"/>
</dbReference>
<dbReference type="GO" id="GO:0030170">
    <property type="term" value="F:pyridoxal phosphate binding"/>
    <property type="evidence" value="ECO:0007669"/>
    <property type="project" value="InterPro"/>
</dbReference>
<comment type="caution">
    <text evidence="5">The sequence shown here is derived from an EMBL/GenBank/DDBJ whole genome shotgun (WGS) entry which is preliminary data.</text>
</comment>
<evidence type="ECO:0000256" key="3">
    <source>
        <dbReference type="ARBA" id="ARBA00022679"/>
    </source>
</evidence>
<dbReference type="Proteomes" id="UP000292927">
    <property type="component" value="Unassembled WGS sequence"/>
</dbReference>
<dbReference type="AlphaFoldDB" id="A0A4Q7PNP3"/>
<feature type="domain" description="Aminotransferase class I/classII large" evidence="4">
    <location>
        <begin position="34"/>
        <end position="381"/>
    </location>
</feature>
<dbReference type="InterPro" id="IPR050881">
    <property type="entry name" value="LL-DAP_aminotransferase"/>
</dbReference>
<keyword evidence="2 5" id="KW-0032">Aminotransferase</keyword>
<dbReference type="InterPro" id="IPR015421">
    <property type="entry name" value="PyrdxlP-dep_Trfase_major"/>
</dbReference>
<name>A0A4Q7PNP3_9FIRM</name>
<dbReference type="PANTHER" id="PTHR42832">
    <property type="entry name" value="AMINO ACID AMINOTRANSFERASE"/>
    <property type="match status" value="1"/>
</dbReference>
<evidence type="ECO:0000259" key="4">
    <source>
        <dbReference type="Pfam" id="PF00155"/>
    </source>
</evidence>
<dbReference type="OrthoDB" id="9802328at2"/>
<evidence type="ECO:0000256" key="1">
    <source>
        <dbReference type="ARBA" id="ARBA00001933"/>
    </source>
</evidence>
<evidence type="ECO:0000256" key="2">
    <source>
        <dbReference type="ARBA" id="ARBA00022576"/>
    </source>
</evidence>
<organism evidence="5 6">
    <name type="scientific">Cuneatibacter caecimuris</name>
    <dbReference type="NCBI Taxonomy" id="1796618"/>
    <lineage>
        <taxon>Bacteria</taxon>
        <taxon>Bacillati</taxon>
        <taxon>Bacillota</taxon>
        <taxon>Clostridia</taxon>
        <taxon>Lachnospirales</taxon>
        <taxon>Lachnospiraceae</taxon>
        <taxon>Cuneatibacter</taxon>
    </lineage>
</organism>
<keyword evidence="6" id="KW-1185">Reference proteome</keyword>
<dbReference type="InterPro" id="IPR015424">
    <property type="entry name" value="PyrdxlP-dep_Trfase"/>
</dbReference>
<protein>
    <submittedName>
        <fullName evidence="5">LL-diaminopimelate aminotransferase</fullName>
    </submittedName>
</protein>
<dbReference type="Gene3D" id="3.90.1150.10">
    <property type="entry name" value="Aspartate Aminotransferase, domain 1"/>
    <property type="match status" value="1"/>
</dbReference>
<dbReference type="SUPFAM" id="SSF53383">
    <property type="entry name" value="PLP-dependent transferases"/>
    <property type="match status" value="1"/>
</dbReference>
<proteinExistence type="predicted"/>
<evidence type="ECO:0000313" key="5">
    <source>
        <dbReference type="EMBL" id="RZT02572.1"/>
    </source>
</evidence>
<dbReference type="GO" id="GO:0008483">
    <property type="term" value="F:transaminase activity"/>
    <property type="evidence" value="ECO:0007669"/>
    <property type="project" value="UniProtKB-KW"/>
</dbReference>
<dbReference type="InterPro" id="IPR004839">
    <property type="entry name" value="Aminotransferase_I/II_large"/>
</dbReference>
<sequence>MDILFSNRLKSFQTGIFSALNEKKEQLLKEGRTIYNLSVGTPDFPPAPHVMQAMEEACRNPENYKYSLRDLPELLEAAAEYYQKRFGVSLNTNQIMTVSGSQEGLAHICLALCNPGDLVLVPNPGYPIFEAGPFLSGAQIGYYELKPENGYLPDLSSIPEETAQAAKVMILSYPLNPVCAAAPDSFYDELIAFARRHNIFILHDNAYADIVYDGSTGGSFLQHPGACEVGAEFYSLSKTFNLTGARISFLLGNPDAIRAFRLLRSQIDYGIFLPVQYAAIAALTGPQDSVKAQAEEYERRRNALCRGLTAIGWPVPDSEGSMFAWAPVPGGFSSSSAFCEELMSRSGVICTPGSAFGSLGEGYVRFALTLPVPELEKAVGAVKDSGILA</sequence>